<keyword evidence="1" id="KW-0812">Transmembrane</keyword>
<name>A0A382PAQ4_9ZZZZ</name>
<keyword evidence="1" id="KW-1133">Transmembrane helix</keyword>
<proteinExistence type="predicted"/>
<sequence length="85" mass="8724">VFVVVLVVSGLFNIAYFFPIISDAFLKSSPVGGTDARPIITAPVVLSAGIAIMLGLFPDAGFHFYSLARLAASTIVMGPNGGGLP</sequence>
<evidence type="ECO:0000256" key="1">
    <source>
        <dbReference type="SAM" id="Phobius"/>
    </source>
</evidence>
<gene>
    <name evidence="2" type="ORF">METZ01_LOCUS322781</name>
</gene>
<keyword evidence="1" id="KW-0472">Membrane</keyword>
<protein>
    <recommendedName>
        <fullName evidence="3">NADH:quinone oxidoreductase/Mrp antiporter membrane subunit domain-containing protein</fullName>
    </recommendedName>
</protein>
<reference evidence="2" key="1">
    <citation type="submission" date="2018-05" db="EMBL/GenBank/DDBJ databases">
        <authorList>
            <person name="Lanie J.A."/>
            <person name="Ng W.-L."/>
            <person name="Kazmierczak K.M."/>
            <person name="Andrzejewski T.M."/>
            <person name="Davidsen T.M."/>
            <person name="Wayne K.J."/>
            <person name="Tettelin H."/>
            <person name="Glass J.I."/>
            <person name="Rusch D."/>
            <person name="Podicherti R."/>
            <person name="Tsui H.-C.T."/>
            <person name="Winkler M.E."/>
        </authorList>
    </citation>
    <scope>NUCLEOTIDE SEQUENCE</scope>
</reference>
<dbReference type="EMBL" id="UINC01105752">
    <property type="protein sequence ID" value="SVC69927.1"/>
    <property type="molecule type" value="Genomic_DNA"/>
</dbReference>
<organism evidence="2">
    <name type="scientific">marine metagenome</name>
    <dbReference type="NCBI Taxonomy" id="408172"/>
    <lineage>
        <taxon>unclassified sequences</taxon>
        <taxon>metagenomes</taxon>
        <taxon>ecological metagenomes</taxon>
    </lineage>
</organism>
<feature type="non-terminal residue" evidence="2">
    <location>
        <position position="1"/>
    </location>
</feature>
<feature type="transmembrane region" description="Helical" evidence="1">
    <location>
        <begin position="6"/>
        <end position="26"/>
    </location>
</feature>
<feature type="transmembrane region" description="Helical" evidence="1">
    <location>
        <begin position="38"/>
        <end position="57"/>
    </location>
</feature>
<accession>A0A382PAQ4</accession>
<dbReference type="AlphaFoldDB" id="A0A382PAQ4"/>
<evidence type="ECO:0008006" key="3">
    <source>
        <dbReference type="Google" id="ProtNLM"/>
    </source>
</evidence>
<evidence type="ECO:0000313" key="2">
    <source>
        <dbReference type="EMBL" id="SVC69927.1"/>
    </source>
</evidence>